<sequence length="94" mass="10726">MTQISPTTMQPASSISPSQRPKGILKNSFRGSPRTRPSISPHHLLNRKSHLDLPIPTHQPRIRQRHHVTKHSTKRRPSTRILAKPPRLNFSPPI</sequence>
<feature type="compositionally biased region" description="Polar residues" evidence="1">
    <location>
        <begin position="1"/>
        <end position="19"/>
    </location>
</feature>
<gene>
    <name evidence="2" type="ORF">ABVK25_004465</name>
</gene>
<reference evidence="2 3" key="1">
    <citation type="submission" date="2024-09" db="EMBL/GenBank/DDBJ databases">
        <title>Rethinking Asexuality: The Enigmatic Case of Functional Sexual Genes in Lepraria (Stereocaulaceae).</title>
        <authorList>
            <person name="Doellman M."/>
            <person name="Sun Y."/>
            <person name="Barcenas-Pena A."/>
            <person name="Lumbsch H.T."/>
            <person name="Grewe F."/>
        </authorList>
    </citation>
    <scope>NUCLEOTIDE SEQUENCE [LARGE SCALE GENOMIC DNA]</scope>
    <source>
        <strain evidence="2 3">Grewe 0041</strain>
    </source>
</reference>
<name>A0ABR4BCH6_9LECA</name>
<feature type="compositionally biased region" description="Basic residues" evidence="1">
    <location>
        <begin position="60"/>
        <end position="78"/>
    </location>
</feature>
<evidence type="ECO:0000256" key="1">
    <source>
        <dbReference type="SAM" id="MobiDB-lite"/>
    </source>
</evidence>
<organism evidence="2 3">
    <name type="scientific">Lepraria finkii</name>
    <dbReference type="NCBI Taxonomy" id="1340010"/>
    <lineage>
        <taxon>Eukaryota</taxon>
        <taxon>Fungi</taxon>
        <taxon>Dikarya</taxon>
        <taxon>Ascomycota</taxon>
        <taxon>Pezizomycotina</taxon>
        <taxon>Lecanoromycetes</taxon>
        <taxon>OSLEUM clade</taxon>
        <taxon>Lecanoromycetidae</taxon>
        <taxon>Lecanorales</taxon>
        <taxon>Lecanorineae</taxon>
        <taxon>Stereocaulaceae</taxon>
        <taxon>Lepraria</taxon>
    </lineage>
</organism>
<dbReference type="Proteomes" id="UP001590951">
    <property type="component" value="Unassembled WGS sequence"/>
</dbReference>
<protein>
    <submittedName>
        <fullName evidence="2">Uncharacterized protein</fullName>
    </submittedName>
</protein>
<comment type="caution">
    <text evidence="2">The sequence shown here is derived from an EMBL/GenBank/DDBJ whole genome shotgun (WGS) entry which is preliminary data.</text>
</comment>
<feature type="region of interest" description="Disordered" evidence="1">
    <location>
        <begin position="1"/>
        <end position="94"/>
    </location>
</feature>
<dbReference type="EMBL" id="JBHFEH010000012">
    <property type="protein sequence ID" value="KAL2055127.1"/>
    <property type="molecule type" value="Genomic_DNA"/>
</dbReference>
<evidence type="ECO:0000313" key="2">
    <source>
        <dbReference type="EMBL" id="KAL2055127.1"/>
    </source>
</evidence>
<proteinExistence type="predicted"/>
<evidence type="ECO:0000313" key="3">
    <source>
        <dbReference type="Proteomes" id="UP001590951"/>
    </source>
</evidence>
<accession>A0ABR4BCH6</accession>
<keyword evidence="3" id="KW-1185">Reference proteome</keyword>